<comment type="caution">
    <text evidence="11">The sequence shown here is derived from an EMBL/GenBank/DDBJ whole genome shotgun (WGS) entry which is preliminary data.</text>
</comment>
<feature type="transmembrane region" description="Helical" evidence="9">
    <location>
        <begin position="64"/>
        <end position="81"/>
    </location>
</feature>
<evidence type="ECO:0000256" key="7">
    <source>
        <dbReference type="ARBA" id="ARBA00023136"/>
    </source>
</evidence>
<dbReference type="PANTHER" id="PTHR33908:SF11">
    <property type="entry name" value="MEMBRANE PROTEIN"/>
    <property type="match status" value="1"/>
</dbReference>
<dbReference type="GO" id="GO:0009103">
    <property type="term" value="P:lipopolysaccharide biosynthetic process"/>
    <property type="evidence" value="ECO:0007669"/>
    <property type="project" value="UniProtKB-ARBA"/>
</dbReference>
<name>A0A9X3N2L7_9ACTN</name>
<dbReference type="InterPro" id="IPR038731">
    <property type="entry name" value="RgtA/B/C-like"/>
</dbReference>
<feature type="region of interest" description="Disordered" evidence="8">
    <location>
        <begin position="435"/>
        <end position="465"/>
    </location>
</feature>
<evidence type="ECO:0000313" key="12">
    <source>
        <dbReference type="Proteomes" id="UP001149140"/>
    </source>
</evidence>
<dbReference type="AlphaFoldDB" id="A0A9X3N2L7"/>
<dbReference type="InterPro" id="IPR050297">
    <property type="entry name" value="LipidA_mod_glycosyltrf_83"/>
</dbReference>
<evidence type="ECO:0000256" key="2">
    <source>
        <dbReference type="ARBA" id="ARBA00022475"/>
    </source>
</evidence>
<keyword evidence="7 9" id="KW-0472">Membrane</keyword>
<gene>
    <name evidence="11" type="ORF">OM076_38080</name>
</gene>
<feature type="transmembrane region" description="Helical" evidence="9">
    <location>
        <begin position="190"/>
        <end position="206"/>
    </location>
</feature>
<feature type="transmembrane region" description="Helical" evidence="9">
    <location>
        <begin position="362"/>
        <end position="379"/>
    </location>
</feature>
<feature type="transmembrane region" description="Helical" evidence="9">
    <location>
        <begin position="410"/>
        <end position="430"/>
    </location>
</feature>
<evidence type="ECO:0000256" key="3">
    <source>
        <dbReference type="ARBA" id="ARBA00022676"/>
    </source>
</evidence>
<dbReference type="EC" id="2.4.-.-" evidence="11"/>
<organism evidence="11 12">
    <name type="scientific">Solirubrobacter ginsenosidimutans</name>
    <dbReference type="NCBI Taxonomy" id="490573"/>
    <lineage>
        <taxon>Bacteria</taxon>
        <taxon>Bacillati</taxon>
        <taxon>Actinomycetota</taxon>
        <taxon>Thermoleophilia</taxon>
        <taxon>Solirubrobacterales</taxon>
        <taxon>Solirubrobacteraceae</taxon>
        <taxon>Solirubrobacter</taxon>
    </lineage>
</organism>
<reference evidence="11" key="1">
    <citation type="submission" date="2022-10" db="EMBL/GenBank/DDBJ databases">
        <title>The WGS of Solirubrobacter ginsenosidimutans DSM 21036.</title>
        <authorList>
            <person name="Jiang Z."/>
        </authorList>
    </citation>
    <scope>NUCLEOTIDE SEQUENCE</scope>
    <source>
        <strain evidence="11">DSM 21036</strain>
    </source>
</reference>
<dbReference type="EMBL" id="JAPDOD010000059">
    <property type="protein sequence ID" value="MDA0166136.1"/>
    <property type="molecule type" value="Genomic_DNA"/>
</dbReference>
<evidence type="ECO:0000256" key="1">
    <source>
        <dbReference type="ARBA" id="ARBA00004651"/>
    </source>
</evidence>
<dbReference type="PANTHER" id="PTHR33908">
    <property type="entry name" value="MANNOSYLTRANSFERASE YKCB-RELATED"/>
    <property type="match status" value="1"/>
</dbReference>
<feature type="transmembrane region" description="Helical" evidence="9">
    <location>
        <begin position="101"/>
        <end position="128"/>
    </location>
</feature>
<keyword evidence="5 9" id="KW-0812">Transmembrane</keyword>
<keyword evidence="12" id="KW-1185">Reference proteome</keyword>
<sequence length="465" mass="49954">MKRRLPIILAGLIVLLSFGLNARVAADPRSAYQSADERSYGKLAVDIVDKHDYGSPSTKMKEPLHWPPGAPVLFAVGYKLFGTAHDKQTYDIRSAYWEQALLTTGTTALAIALAWIVVGPWAGLLAGLIVGTYPPLIGATGDQLSEPLGAFLLLAAFVALALALKRRRLWWYAAAGALLGLTILTRTDLLPVPFLIAGLGGLIALIRTRTWRALIAPAVLAGAAVVVLAPWTIYASNQEGRFIPVTKGSAAALFVGTYLPGGGTTIGMKEHLEAQLRAAHPEYNGIKTYKIPAADALELFAAKHPDLPRDVALNREAKKNLLHYSTTQPFAFAKMQWAKAKRMWFFYYRGGGVHYISTPMRIWQVLLVLAAGIGLIAGVIRRRDPLLAAVLLTVAFSTAIHTIVVSQARYNLPLMPLLIAAGVAGAFLALRRDAPSPADDPATIEEWNSDESASGTAVARATPAS</sequence>
<keyword evidence="3 11" id="KW-0328">Glycosyltransferase</keyword>
<dbReference type="Proteomes" id="UP001149140">
    <property type="component" value="Unassembled WGS sequence"/>
</dbReference>
<evidence type="ECO:0000256" key="4">
    <source>
        <dbReference type="ARBA" id="ARBA00022679"/>
    </source>
</evidence>
<feature type="transmembrane region" description="Helical" evidence="9">
    <location>
        <begin position="386"/>
        <end position="404"/>
    </location>
</feature>
<evidence type="ECO:0000256" key="8">
    <source>
        <dbReference type="SAM" id="MobiDB-lite"/>
    </source>
</evidence>
<feature type="transmembrane region" description="Helical" evidence="9">
    <location>
        <begin position="213"/>
        <end position="234"/>
    </location>
</feature>
<evidence type="ECO:0000259" key="10">
    <source>
        <dbReference type="Pfam" id="PF13231"/>
    </source>
</evidence>
<feature type="transmembrane region" description="Helical" evidence="9">
    <location>
        <begin position="169"/>
        <end position="184"/>
    </location>
</feature>
<dbReference type="RefSeq" id="WP_270045397.1">
    <property type="nucleotide sequence ID" value="NZ_JAPDOD010000059.1"/>
</dbReference>
<evidence type="ECO:0000313" key="11">
    <source>
        <dbReference type="EMBL" id="MDA0166136.1"/>
    </source>
</evidence>
<comment type="subcellular location">
    <subcellularLocation>
        <location evidence="1">Cell membrane</location>
        <topology evidence="1">Multi-pass membrane protein</topology>
    </subcellularLocation>
</comment>
<keyword evidence="4 11" id="KW-0808">Transferase</keyword>
<evidence type="ECO:0000256" key="6">
    <source>
        <dbReference type="ARBA" id="ARBA00022989"/>
    </source>
</evidence>
<evidence type="ECO:0000256" key="9">
    <source>
        <dbReference type="SAM" id="Phobius"/>
    </source>
</evidence>
<feature type="transmembrane region" description="Helical" evidence="9">
    <location>
        <begin position="148"/>
        <end position="164"/>
    </location>
</feature>
<evidence type="ECO:0000256" key="5">
    <source>
        <dbReference type="ARBA" id="ARBA00022692"/>
    </source>
</evidence>
<keyword evidence="6 9" id="KW-1133">Transmembrane helix</keyword>
<accession>A0A9X3N2L7</accession>
<dbReference type="GO" id="GO:0005886">
    <property type="term" value="C:plasma membrane"/>
    <property type="evidence" value="ECO:0007669"/>
    <property type="project" value="UniProtKB-SubCell"/>
</dbReference>
<keyword evidence="2" id="KW-1003">Cell membrane</keyword>
<dbReference type="Pfam" id="PF13231">
    <property type="entry name" value="PMT_2"/>
    <property type="match status" value="1"/>
</dbReference>
<dbReference type="GO" id="GO:0016763">
    <property type="term" value="F:pentosyltransferase activity"/>
    <property type="evidence" value="ECO:0007669"/>
    <property type="project" value="TreeGrafter"/>
</dbReference>
<feature type="domain" description="Glycosyltransferase RgtA/B/C/D-like" evidence="10">
    <location>
        <begin position="67"/>
        <end position="234"/>
    </location>
</feature>
<protein>
    <submittedName>
        <fullName evidence="11">Glycosyltransferase family 39 protein</fullName>
        <ecNumber evidence="11">2.4.-.-</ecNumber>
    </submittedName>
</protein>
<proteinExistence type="predicted"/>